<keyword evidence="1" id="KW-0812">Transmembrane</keyword>
<feature type="transmembrane region" description="Helical" evidence="1">
    <location>
        <begin position="96"/>
        <end position="113"/>
    </location>
</feature>
<evidence type="ECO:0000256" key="1">
    <source>
        <dbReference type="SAM" id="Phobius"/>
    </source>
</evidence>
<reference evidence="2 3" key="1">
    <citation type="journal article" date="2023" name="G3 (Bethesda)">
        <title>A haplotype-resolved chromosome-scale genome for Quercus rubra L. provides insights into the genetics of adaptive traits for red oak species.</title>
        <authorList>
            <person name="Kapoor B."/>
            <person name="Jenkins J."/>
            <person name="Schmutz J."/>
            <person name="Zhebentyayeva T."/>
            <person name="Kuelheim C."/>
            <person name="Coggeshall M."/>
            <person name="Heim C."/>
            <person name="Lasky J.R."/>
            <person name="Leites L."/>
            <person name="Islam-Faridi N."/>
            <person name="Romero-Severson J."/>
            <person name="DeLeo V.L."/>
            <person name="Lucas S.M."/>
            <person name="Lazic D."/>
            <person name="Gailing O."/>
            <person name="Carlson J."/>
            <person name="Staton M."/>
        </authorList>
    </citation>
    <scope>NUCLEOTIDE SEQUENCE [LARGE SCALE GENOMIC DNA]</scope>
    <source>
        <strain evidence="2">Pseudo-F2</strain>
    </source>
</reference>
<feature type="transmembrane region" description="Helical" evidence="1">
    <location>
        <begin position="39"/>
        <end position="57"/>
    </location>
</feature>
<feature type="non-terminal residue" evidence="2">
    <location>
        <position position="1"/>
    </location>
</feature>
<dbReference type="AlphaFoldDB" id="A0AAN7EDM5"/>
<keyword evidence="1" id="KW-0472">Membrane</keyword>
<evidence type="ECO:0000313" key="3">
    <source>
        <dbReference type="Proteomes" id="UP001324115"/>
    </source>
</evidence>
<dbReference type="Proteomes" id="UP001324115">
    <property type="component" value="Unassembled WGS sequence"/>
</dbReference>
<feature type="transmembrane region" description="Helical" evidence="1">
    <location>
        <begin position="119"/>
        <end position="138"/>
    </location>
</feature>
<keyword evidence="3" id="KW-1185">Reference proteome</keyword>
<dbReference type="InterPro" id="IPR053258">
    <property type="entry name" value="Ca-permeable_cation_channel"/>
</dbReference>
<proteinExistence type="predicted"/>
<comment type="caution">
    <text evidence="2">The sequence shown here is derived from an EMBL/GenBank/DDBJ whole genome shotgun (WGS) entry which is preliminary data.</text>
</comment>
<evidence type="ECO:0008006" key="4">
    <source>
        <dbReference type="Google" id="ProtNLM"/>
    </source>
</evidence>
<sequence length="183" mass="20777">DDALGFFEAFHVLLAFLVAFLTAFIGFHFQGLRISPLESHFATILILIITTIVYSIARLEIKLPQNAQYLPIFKLVCLVSGIVALELLVAIIICPFWLLMVNICPILIVGVLHHSYQQIYQFLYCAANLVLNAVPSLFQNIYQFVYQIYDWLRQIFKSISVAASQVFSSKEQEDNGIEMAEIV</sequence>
<dbReference type="PANTHER" id="PTHR34115:SF17">
    <property type="entry name" value="PROTEIN, PUTATIVE-RELATED"/>
    <property type="match status" value="1"/>
</dbReference>
<dbReference type="EMBL" id="JAXUIC010000010">
    <property type="protein sequence ID" value="KAK4568525.1"/>
    <property type="molecule type" value="Genomic_DNA"/>
</dbReference>
<dbReference type="PANTHER" id="PTHR34115">
    <property type="entry name" value="PROTEIN, PUTATIVE-RELATED"/>
    <property type="match status" value="1"/>
</dbReference>
<protein>
    <recommendedName>
        <fullName evidence="4">Transmembrane protein</fullName>
    </recommendedName>
</protein>
<evidence type="ECO:0000313" key="2">
    <source>
        <dbReference type="EMBL" id="KAK4568525.1"/>
    </source>
</evidence>
<gene>
    <name evidence="2" type="ORF">RGQ29_004079</name>
</gene>
<feature type="transmembrane region" description="Helical" evidence="1">
    <location>
        <begin position="69"/>
        <end position="89"/>
    </location>
</feature>
<keyword evidence="1" id="KW-1133">Transmembrane helix</keyword>
<feature type="transmembrane region" description="Helical" evidence="1">
    <location>
        <begin position="6"/>
        <end position="27"/>
    </location>
</feature>
<name>A0AAN7EDM5_QUERU</name>
<accession>A0AAN7EDM5</accession>
<organism evidence="2 3">
    <name type="scientific">Quercus rubra</name>
    <name type="common">Northern red oak</name>
    <name type="synonym">Quercus borealis</name>
    <dbReference type="NCBI Taxonomy" id="3512"/>
    <lineage>
        <taxon>Eukaryota</taxon>
        <taxon>Viridiplantae</taxon>
        <taxon>Streptophyta</taxon>
        <taxon>Embryophyta</taxon>
        <taxon>Tracheophyta</taxon>
        <taxon>Spermatophyta</taxon>
        <taxon>Magnoliopsida</taxon>
        <taxon>eudicotyledons</taxon>
        <taxon>Gunneridae</taxon>
        <taxon>Pentapetalae</taxon>
        <taxon>rosids</taxon>
        <taxon>fabids</taxon>
        <taxon>Fagales</taxon>
        <taxon>Fagaceae</taxon>
        <taxon>Quercus</taxon>
    </lineage>
</organism>